<dbReference type="AlphaFoldDB" id="A0A0A0BGY9"/>
<evidence type="ECO:0000313" key="1">
    <source>
        <dbReference type="EMBL" id="KGM06369.1"/>
    </source>
</evidence>
<reference evidence="1 2" key="1">
    <citation type="submission" date="2014-09" db="EMBL/GenBank/DDBJ databases">
        <authorList>
            <person name="Grob C."/>
            <person name="Taubert M."/>
            <person name="Howat A.M."/>
            <person name="Burns O.J."/>
            <person name="Dixon J.L."/>
            <person name="Chen Y."/>
            <person name="Murrell J.C."/>
        </authorList>
    </citation>
    <scope>NUCLEOTIDE SEQUENCE [LARGE SCALE GENOMIC DNA]</scope>
    <source>
        <strain evidence="1">L4</strain>
    </source>
</reference>
<sequence length="56" mass="6729">MRRTSKPHIAVIGKIHDTDHFRNIKRHKVQTWEDLLLIEIDENITFANINYMSRVI</sequence>
<dbReference type="InterPro" id="IPR036513">
    <property type="entry name" value="STAS_dom_sf"/>
</dbReference>
<dbReference type="EMBL" id="JRQD01000005">
    <property type="protein sequence ID" value="KGM06369.1"/>
    <property type="molecule type" value="Genomic_DNA"/>
</dbReference>
<comment type="caution">
    <text evidence="1">The sequence shown here is derived from an EMBL/GenBank/DDBJ whole genome shotgun (WGS) entry which is preliminary data.</text>
</comment>
<accession>A0A0A0BGY9</accession>
<protein>
    <submittedName>
        <fullName evidence="1">Sulfate permease</fullName>
    </submittedName>
</protein>
<dbReference type="STRING" id="392484.LP43_2244"/>
<gene>
    <name evidence="1" type="ORF">LP43_2244</name>
</gene>
<dbReference type="Gene3D" id="3.30.750.24">
    <property type="entry name" value="STAS domain"/>
    <property type="match status" value="1"/>
</dbReference>
<evidence type="ECO:0000313" key="2">
    <source>
        <dbReference type="Proteomes" id="UP000029999"/>
    </source>
</evidence>
<dbReference type="Proteomes" id="UP000029999">
    <property type="component" value="Unassembled WGS sequence"/>
</dbReference>
<proteinExistence type="predicted"/>
<organism evidence="1 2">
    <name type="scientific">Methylophaga thiooxydans</name>
    <dbReference type="NCBI Taxonomy" id="392484"/>
    <lineage>
        <taxon>Bacteria</taxon>
        <taxon>Pseudomonadati</taxon>
        <taxon>Pseudomonadota</taxon>
        <taxon>Gammaproteobacteria</taxon>
        <taxon>Thiotrichales</taxon>
        <taxon>Piscirickettsiaceae</taxon>
        <taxon>Methylophaga</taxon>
    </lineage>
</organism>
<name>A0A0A0BGY9_9GAMM</name>
<dbReference type="RefSeq" id="WP_281085224.1">
    <property type="nucleotide sequence ID" value="NZ_JRQD01000005.1"/>
</dbReference>